<dbReference type="EMBL" id="AP014957">
    <property type="protein sequence ID" value="BAS76088.1"/>
    <property type="molecule type" value="Genomic_DNA"/>
</dbReference>
<sequence>MCSSSRTHSSLISTEEKLLPKVGRSCRPEVGAADEGGLDAEGEHVAPVELLVVGEDEGVAVALDAAGLHGVLLLLLQRQHEELPRRLLHLLHRLLLHSMVHNLQPIKSFPNTI</sequence>
<dbReference type="Proteomes" id="UP000059680">
    <property type="component" value="Chromosome 1"/>
</dbReference>
<organism evidence="1 2">
    <name type="scientific">Oryza sativa subsp. japonica</name>
    <name type="common">Rice</name>
    <dbReference type="NCBI Taxonomy" id="39947"/>
    <lineage>
        <taxon>Eukaryota</taxon>
        <taxon>Viridiplantae</taxon>
        <taxon>Streptophyta</taxon>
        <taxon>Embryophyta</taxon>
        <taxon>Tracheophyta</taxon>
        <taxon>Spermatophyta</taxon>
        <taxon>Magnoliopsida</taxon>
        <taxon>Liliopsida</taxon>
        <taxon>Poales</taxon>
        <taxon>Poaceae</taxon>
        <taxon>BOP clade</taxon>
        <taxon>Oryzoideae</taxon>
        <taxon>Oryzeae</taxon>
        <taxon>Oryzinae</taxon>
        <taxon>Oryza</taxon>
        <taxon>Oryza sativa</taxon>
    </lineage>
</organism>
<dbReference type="PaxDb" id="39947-A0A0P0VCL4"/>
<reference evidence="1 2" key="3">
    <citation type="journal article" date="2013" name="Rice">
        <title>Improvement of the Oryza sativa Nipponbare reference genome using next generation sequence and optical map data.</title>
        <authorList>
            <person name="Kawahara Y."/>
            <person name="de la Bastide M."/>
            <person name="Hamilton J.P."/>
            <person name="Kanamori H."/>
            <person name="McCombie W.R."/>
            <person name="Ouyang S."/>
            <person name="Schwartz D.C."/>
            <person name="Tanaka T."/>
            <person name="Wu J."/>
            <person name="Zhou S."/>
            <person name="Childs K.L."/>
            <person name="Davidson R.M."/>
            <person name="Lin H."/>
            <person name="Quesada-Ocampo L."/>
            <person name="Vaillancourt B."/>
            <person name="Sakai H."/>
            <person name="Lee S.S."/>
            <person name="Kim J."/>
            <person name="Numa H."/>
            <person name="Itoh T."/>
            <person name="Buell C.R."/>
            <person name="Matsumoto T."/>
        </authorList>
    </citation>
    <scope>NUCLEOTIDE SEQUENCE [LARGE SCALE GENOMIC DNA]</scope>
    <source>
        <strain evidence="2">cv. Nipponbare</strain>
    </source>
</reference>
<reference evidence="2" key="1">
    <citation type="journal article" date="2005" name="Nature">
        <title>The map-based sequence of the rice genome.</title>
        <authorList>
            <consortium name="International rice genome sequencing project (IRGSP)"/>
            <person name="Matsumoto T."/>
            <person name="Wu J."/>
            <person name="Kanamori H."/>
            <person name="Katayose Y."/>
            <person name="Fujisawa M."/>
            <person name="Namiki N."/>
            <person name="Mizuno H."/>
            <person name="Yamamoto K."/>
            <person name="Antonio B.A."/>
            <person name="Baba T."/>
            <person name="Sakata K."/>
            <person name="Nagamura Y."/>
            <person name="Aoki H."/>
            <person name="Arikawa K."/>
            <person name="Arita K."/>
            <person name="Bito T."/>
            <person name="Chiden Y."/>
            <person name="Fujitsuka N."/>
            <person name="Fukunaka R."/>
            <person name="Hamada M."/>
            <person name="Harada C."/>
            <person name="Hayashi A."/>
            <person name="Hijishita S."/>
            <person name="Honda M."/>
            <person name="Hosokawa S."/>
            <person name="Ichikawa Y."/>
            <person name="Idonuma A."/>
            <person name="Iijima M."/>
            <person name="Ikeda M."/>
            <person name="Ikeno M."/>
            <person name="Ito K."/>
            <person name="Ito S."/>
            <person name="Ito T."/>
            <person name="Ito Y."/>
            <person name="Ito Y."/>
            <person name="Iwabuchi A."/>
            <person name="Kamiya K."/>
            <person name="Karasawa W."/>
            <person name="Kurita K."/>
            <person name="Katagiri S."/>
            <person name="Kikuta A."/>
            <person name="Kobayashi H."/>
            <person name="Kobayashi N."/>
            <person name="Machita K."/>
            <person name="Maehara T."/>
            <person name="Masukawa M."/>
            <person name="Mizubayashi T."/>
            <person name="Mukai Y."/>
            <person name="Nagasaki H."/>
            <person name="Nagata Y."/>
            <person name="Naito S."/>
            <person name="Nakashima M."/>
            <person name="Nakama Y."/>
            <person name="Nakamichi Y."/>
            <person name="Nakamura M."/>
            <person name="Meguro A."/>
            <person name="Negishi M."/>
            <person name="Ohta I."/>
            <person name="Ohta T."/>
            <person name="Okamoto M."/>
            <person name="Ono N."/>
            <person name="Saji S."/>
            <person name="Sakaguchi M."/>
            <person name="Sakai K."/>
            <person name="Shibata M."/>
            <person name="Shimokawa T."/>
            <person name="Song J."/>
            <person name="Takazaki Y."/>
            <person name="Terasawa K."/>
            <person name="Tsugane M."/>
            <person name="Tsuji K."/>
            <person name="Ueda S."/>
            <person name="Waki K."/>
            <person name="Yamagata H."/>
            <person name="Yamamoto M."/>
            <person name="Yamamoto S."/>
            <person name="Yamane H."/>
            <person name="Yoshiki S."/>
            <person name="Yoshihara R."/>
            <person name="Yukawa K."/>
            <person name="Zhong H."/>
            <person name="Yano M."/>
            <person name="Yuan Q."/>
            <person name="Ouyang S."/>
            <person name="Liu J."/>
            <person name="Jones K.M."/>
            <person name="Gansberger K."/>
            <person name="Moffat K."/>
            <person name="Hill J."/>
            <person name="Bera J."/>
            <person name="Fadrosh D."/>
            <person name="Jin S."/>
            <person name="Johri S."/>
            <person name="Kim M."/>
            <person name="Overton L."/>
            <person name="Reardon M."/>
            <person name="Tsitrin T."/>
            <person name="Vuong H."/>
            <person name="Weaver B."/>
            <person name="Ciecko A."/>
            <person name="Tallon L."/>
            <person name="Jackson J."/>
            <person name="Pai G."/>
            <person name="Aken S.V."/>
            <person name="Utterback T."/>
            <person name="Reidmuller S."/>
            <person name="Feldblyum T."/>
            <person name="Hsiao J."/>
            <person name="Zismann V."/>
            <person name="Iobst S."/>
            <person name="de Vazeille A.R."/>
            <person name="Buell C.R."/>
            <person name="Ying K."/>
            <person name="Li Y."/>
            <person name="Lu T."/>
            <person name="Huang Y."/>
            <person name="Zhao Q."/>
            <person name="Feng Q."/>
            <person name="Zhang L."/>
            <person name="Zhu J."/>
            <person name="Weng Q."/>
            <person name="Mu J."/>
            <person name="Lu Y."/>
            <person name="Fan D."/>
            <person name="Liu Y."/>
            <person name="Guan J."/>
            <person name="Zhang Y."/>
            <person name="Yu S."/>
            <person name="Liu X."/>
            <person name="Zhang Y."/>
            <person name="Hong G."/>
            <person name="Han B."/>
            <person name="Choisne N."/>
            <person name="Demange N."/>
            <person name="Orjeda G."/>
            <person name="Samain S."/>
            <person name="Cattolico L."/>
            <person name="Pelletier E."/>
            <person name="Couloux A."/>
            <person name="Segurens B."/>
            <person name="Wincker P."/>
            <person name="D'Hont A."/>
            <person name="Scarpelli C."/>
            <person name="Weissenbach J."/>
            <person name="Salanoubat M."/>
            <person name="Quetier F."/>
            <person name="Yu Y."/>
            <person name="Kim H.R."/>
            <person name="Rambo T."/>
            <person name="Currie J."/>
            <person name="Collura K."/>
            <person name="Luo M."/>
            <person name="Yang T."/>
            <person name="Ammiraju J.S.S."/>
            <person name="Engler F."/>
            <person name="Soderlund C."/>
            <person name="Wing R.A."/>
            <person name="Palmer L.E."/>
            <person name="de la Bastide M."/>
            <person name="Spiegel L."/>
            <person name="Nascimento L."/>
            <person name="Zutavern T."/>
            <person name="O'Shaughnessy A."/>
            <person name="Dike S."/>
            <person name="Dedhia N."/>
            <person name="Preston R."/>
            <person name="Balija V."/>
            <person name="McCombie W.R."/>
            <person name="Chow T."/>
            <person name="Chen H."/>
            <person name="Chung M."/>
            <person name="Chen C."/>
            <person name="Shaw J."/>
            <person name="Wu H."/>
            <person name="Hsiao K."/>
            <person name="Chao Y."/>
            <person name="Chu M."/>
            <person name="Cheng C."/>
            <person name="Hour A."/>
            <person name="Lee P."/>
            <person name="Lin S."/>
            <person name="Lin Y."/>
            <person name="Liou J."/>
            <person name="Liu S."/>
            <person name="Hsing Y."/>
            <person name="Raghuvanshi S."/>
            <person name="Mohanty A."/>
            <person name="Bharti A.K."/>
            <person name="Gaur A."/>
            <person name="Gupta V."/>
            <person name="Kumar D."/>
            <person name="Ravi V."/>
            <person name="Vij S."/>
            <person name="Kapur A."/>
            <person name="Khurana P."/>
            <person name="Khurana P."/>
            <person name="Khurana J.P."/>
            <person name="Tyagi A.K."/>
            <person name="Gaikwad K."/>
            <person name="Singh A."/>
            <person name="Dalal V."/>
            <person name="Srivastava S."/>
            <person name="Dixit A."/>
            <person name="Pal A.K."/>
            <person name="Ghazi I.A."/>
            <person name="Yadav M."/>
            <person name="Pandit A."/>
            <person name="Bhargava A."/>
            <person name="Sureshbabu K."/>
            <person name="Batra K."/>
            <person name="Sharma T.R."/>
            <person name="Mohapatra T."/>
            <person name="Singh N.K."/>
            <person name="Messing J."/>
            <person name="Nelson A.B."/>
            <person name="Fuks G."/>
            <person name="Kavchok S."/>
            <person name="Keizer G."/>
            <person name="Linton E."/>
            <person name="Llaca V."/>
            <person name="Song R."/>
            <person name="Tanyolac B."/>
            <person name="Young S."/>
            <person name="Ho-Il K."/>
            <person name="Hahn J.H."/>
            <person name="Sangsakoo G."/>
            <person name="Vanavichit A."/>
            <person name="de Mattos Luiz.A.T."/>
            <person name="Zimmer P.D."/>
            <person name="Malone G."/>
            <person name="Dellagostin O."/>
            <person name="de Oliveira A.C."/>
            <person name="Bevan M."/>
            <person name="Bancroft I."/>
            <person name="Minx P."/>
            <person name="Cordum H."/>
            <person name="Wilson R."/>
            <person name="Cheng Z."/>
            <person name="Jin W."/>
            <person name="Jiang J."/>
            <person name="Leong S.A."/>
            <person name="Iwama H."/>
            <person name="Gojobori T."/>
            <person name="Itoh T."/>
            <person name="Niimura Y."/>
            <person name="Fujii Y."/>
            <person name="Habara T."/>
            <person name="Sakai H."/>
            <person name="Sato Y."/>
            <person name="Wilson G."/>
            <person name="Kumar K."/>
            <person name="McCouch S."/>
            <person name="Juretic N."/>
            <person name="Hoen D."/>
            <person name="Wright S."/>
            <person name="Bruskiewich R."/>
            <person name="Bureau T."/>
            <person name="Miyao A."/>
            <person name="Hirochika H."/>
            <person name="Nishikawa T."/>
            <person name="Kadowaki K."/>
            <person name="Sugiura M."/>
            <person name="Burr B."/>
            <person name="Sasaki T."/>
        </authorList>
    </citation>
    <scope>NUCLEOTIDE SEQUENCE [LARGE SCALE GENOMIC DNA]</scope>
    <source>
        <strain evidence="2">cv. Nipponbare</strain>
    </source>
</reference>
<dbReference type="Gramene" id="Os01t0935450-00">
    <property type="protein sequence ID" value="Os01t0935450-00"/>
    <property type="gene ID" value="Os01g0935450"/>
</dbReference>
<dbReference type="InParanoid" id="A0A0P0VCL4"/>
<accession>A0A0P0VCL4</accession>
<gene>
    <name evidence="1" type="ordered locus">Os01g0935450</name>
    <name evidence="1" type="ORF">OSNPB_010935450</name>
</gene>
<proteinExistence type="predicted"/>
<evidence type="ECO:0000313" key="1">
    <source>
        <dbReference type="EMBL" id="BAS76088.1"/>
    </source>
</evidence>
<keyword evidence="2" id="KW-1185">Reference proteome</keyword>
<dbReference type="AlphaFoldDB" id="A0A0P0VCL4"/>
<protein>
    <submittedName>
        <fullName evidence="1">Os01g0935450 protein</fullName>
    </submittedName>
</protein>
<name>A0A0P0VCL4_ORYSJ</name>
<evidence type="ECO:0000313" key="2">
    <source>
        <dbReference type="Proteomes" id="UP000059680"/>
    </source>
</evidence>
<reference evidence="1 2" key="2">
    <citation type="journal article" date="2013" name="Plant Cell Physiol.">
        <title>Rice Annotation Project Database (RAP-DB): an integrative and interactive database for rice genomics.</title>
        <authorList>
            <person name="Sakai H."/>
            <person name="Lee S.S."/>
            <person name="Tanaka T."/>
            <person name="Numa H."/>
            <person name="Kim J."/>
            <person name="Kawahara Y."/>
            <person name="Wakimoto H."/>
            <person name="Yang C.C."/>
            <person name="Iwamoto M."/>
            <person name="Abe T."/>
            <person name="Yamada Y."/>
            <person name="Muto A."/>
            <person name="Inokuchi H."/>
            <person name="Ikemura T."/>
            <person name="Matsumoto T."/>
            <person name="Sasaki T."/>
            <person name="Itoh T."/>
        </authorList>
    </citation>
    <scope>NUCLEOTIDE SEQUENCE [LARGE SCALE GENOMIC DNA]</scope>
    <source>
        <strain evidence="2">cv. Nipponbare</strain>
    </source>
</reference>